<dbReference type="GO" id="GO:0003700">
    <property type="term" value="F:DNA-binding transcription factor activity"/>
    <property type="evidence" value="ECO:0007669"/>
    <property type="project" value="InterPro"/>
</dbReference>
<dbReference type="AlphaFoldDB" id="A0A1M6U5Z4"/>
<name>A0A1M6U5Z4_9FIRM</name>
<dbReference type="OrthoDB" id="9785745at2"/>
<evidence type="ECO:0000256" key="2">
    <source>
        <dbReference type="ARBA" id="ARBA00023015"/>
    </source>
</evidence>
<keyword evidence="2" id="KW-0805">Transcription regulation</keyword>
<gene>
    <name evidence="6" type="ORF">SAMN02745138_02084</name>
</gene>
<dbReference type="PANTHER" id="PTHR30346">
    <property type="entry name" value="TRANSCRIPTIONAL DUAL REGULATOR HCAR-RELATED"/>
    <property type="match status" value="1"/>
</dbReference>
<keyword evidence="7" id="KW-1185">Reference proteome</keyword>
<dbReference type="Pfam" id="PF03466">
    <property type="entry name" value="LysR_substrate"/>
    <property type="match status" value="1"/>
</dbReference>
<dbReference type="Gene3D" id="1.10.10.10">
    <property type="entry name" value="Winged helix-like DNA-binding domain superfamily/Winged helix DNA-binding domain"/>
    <property type="match status" value="1"/>
</dbReference>
<sequence>MDIKQLEFFVIACERGSLSRAAACMYTSQPNVSKTITALERELGRPLLKRTGKGVVPTVYGEMVLEYARMVLKATATISSLAVPEGKNSIRISTYPSNMIARLLVDFYKKFGDTYTIEHHEGSVEEIADQVHQGISEIGIVYVAQRQVQTFQHILSHKNLIFVPLKSKKICLYVGKYHPLYHEESVDFSDLPKLRFVRGVRDFFSMEHHLESVSMGIIDTKNLHHSVYTNSDHLYTDLLLYTDVCSLGLDFMHEPYEQYDIKSLPINGCEPFLQIGYIRDPERVLSEQSVWIIENFEKML</sequence>
<dbReference type="InterPro" id="IPR036388">
    <property type="entry name" value="WH-like_DNA-bd_sf"/>
</dbReference>
<reference evidence="6 7" key="1">
    <citation type="submission" date="2016-11" db="EMBL/GenBank/DDBJ databases">
        <authorList>
            <person name="Jaros S."/>
            <person name="Januszkiewicz K."/>
            <person name="Wedrychowicz H."/>
        </authorList>
    </citation>
    <scope>NUCLEOTIDE SEQUENCE [LARGE SCALE GENOMIC DNA]</scope>
    <source>
        <strain evidence="6 7">DSM 14214</strain>
    </source>
</reference>
<protein>
    <submittedName>
        <fullName evidence="6">DNA-binding transcriptional regulator, LysR family</fullName>
    </submittedName>
</protein>
<dbReference type="PANTHER" id="PTHR30346:SF0">
    <property type="entry name" value="HCA OPERON TRANSCRIPTIONAL ACTIVATOR HCAR"/>
    <property type="match status" value="1"/>
</dbReference>
<dbReference type="PROSITE" id="PS50931">
    <property type="entry name" value="HTH_LYSR"/>
    <property type="match status" value="1"/>
</dbReference>
<evidence type="ECO:0000313" key="6">
    <source>
        <dbReference type="EMBL" id="SHK64586.1"/>
    </source>
</evidence>
<dbReference type="InterPro" id="IPR036390">
    <property type="entry name" value="WH_DNA-bd_sf"/>
</dbReference>
<dbReference type="CDD" id="cd05466">
    <property type="entry name" value="PBP2_LTTR_substrate"/>
    <property type="match status" value="1"/>
</dbReference>
<keyword evidence="4" id="KW-0804">Transcription</keyword>
<evidence type="ECO:0000256" key="4">
    <source>
        <dbReference type="ARBA" id="ARBA00023163"/>
    </source>
</evidence>
<comment type="similarity">
    <text evidence="1">Belongs to the LysR transcriptional regulatory family.</text>
</comment>
<dbReference type="GO" id="GO:0003677">
    <property type="term" value="F:DNA binding"/>
    <property type="evidence" value="ECO:0007669"/>
    <property type="project" value="UniProtKB-KW"/>
</dbReference>
<accession>A0A1M6U5Z4</accession>
<dbReference type="SUPFAM" id="SSF53850">
    <property type="entry name" value="Periplasmic binding protein-like II"/>
    <property type="match status" value="1"/>
</dbReference>
<organism evidence="6 7">
    <name type="scientific">Anaerotignum lactatifermentans DSM 14214</name>
    <dbReference type="NCBI Taxonomy" id="1121323"/>
    <lineage>
        <taxon>Bacteria</taxon>
        <taxon>Bacillati</taxon>
        <taxon>Bacillota</taxon>
        <taxon>Clostridia</taxon>
        <taxon>Lachnospirales</taxon>
        <taxon>Anaerotignaceae</taxon>
        <taxon>Anaerotignum</taxon>
    </lineage>
</organism>
<dbReference type="GeneID" id="78177013"/>
<dbReference type="RefSeq" id="WP_072851521.1">
    <property type="nucleotide sequence ID" value="NZ_FRAH01000037.1"/>
</dbReference>
<dbReference type="EMBL" id="FRAH01000037">
    <property type="protein sequence ID" value="SHK64586.1"/>
    <property type="molecule type" value="Genomic_DNA"/>
</dbReference>
<dbReference type="SUPFAM" id="SSF46785">
    <property type="entry name" value="Winged helix' DNA-binding domain"/>
    <property type="match status" value="1"/>
</dbReference>
<evidence type="ECO:0000259" key="5">
    <source>
        <dbReference type="PROSITE" id="PS50931"/>
    </source>
</evidence>
<evidence type="ECO:0000256" key="1">
    <source>
        <dbReference type="ARBA" id="ARBA00009437"/>
    </source>
</evidence>
<dbReference type="Proteomes" id="UP000183975">
    <property type="component" value="Unassembled WGS sequence"/>
</dbReference>
<dbReference type="Pfam" id="PF00126">
    <property type="entry name" value="HTH_1"/>
    <property type="match status" value="1"/>
</dbReference>
<dbReference type="GO" id="GO:0032993">
    <property type="term" value="C:protein-DNA complex"/>
    <property type="evidence" value="ECO:0007669"/>
    <property type="project" value="TreeGrafter"/>
</dbReference>
<dbReference type="PRINTS" id="PR00039">
    <property type="entry name" value="HTHLYSR"/>
</dbReference>
<evidence type="ECO:0000313" key="7">
    <source>
        <dbReference type="Proteomes" id="UP000183975"/>
    </source>
</evidence>
<dbReference type="Gene3D" id="3.40.190.290">
    <property type="match status" value="1"/>
</dbReference>
<dbReference type="InterPro" id="IPR005119">
    <property type="entry name" value="LysR_subst-bd"/>
</dbReference>
<dbReference type="InterPro" id="IPR000847">
    <property type="entry name" value="LysR_HTH_N"/>
</dbReference>
<proteinExistence type="inferred from homology"/>
<keyword evidence="3 6" id="KW-0238">DNA-binding</keyword>
<feature type="domain" description="HTH lysR-type" evidence="5">
    <location>
        <begin position="1"/>
        <end position="58"/>
    </location>
</feature>
<evidence type="ECO:0000256" key="3">
    <source>
        <dbReference type="ARBA" id="ARBA00023125"/>
    </source>
</evidence>